<sequence length="195" mass="22017">MDLLEPILPAISVICTRLQRDHGLPWLIGGSCGLLMQHVDIGRRPRDLDIYIDEAAVMPVHERLKAFATDTPCFNESPIYASKLSHYAIEGTAVEVVGDFQVKALSSRYQVEVSYLAGHLARRIQLSGVEIGLMPLAHELLFNVLRERPDRYEPIAKSMMAEPEKHRPALDALLQRNAWSHEFMEHLERVLGAKV</sequence>
<dbReference type="EMBL" id="RXHU01000018">
    <property type="protein sequence ID" value="RTE10470.1"/>
    <property type="molecule type" value="Genomic_DNA"/>
</dbReference>
<dbReference type="InterPro" id="IPR043519">
    <property type="entry name" value="NT_sf"/>
</dbReference>
<dbReference type="Proteomes" id="UP000276128">
    <property type="component" value="Unassembled WGS sequence"/>
</dbReference>
<proteinExistence type="predicted"/>
<evidence type="ECO:0000313" key="2">
    <source>
        <dbReference type="Proteomes" id="UP000276128"/>
    </source>
</evidence>
<organism evidence="1 2">
    <name type="scientific">Paenibacillus whitsoniae</name>
    <dbReference type="NCBI Taxonomy" id="2496558"/>
    <lineage>
        <taxon>Bacteria</taxon>
        <taxon>Bacillati</taxon>
        <taxon>Bacillota</taxon>
        <taxon>Bacilli</taxon>
        <taxon>Bacillales</taxon>
        <taxon>Paenibacillaceae</taxon>
        <taxon>Paenibacillus</taxon>
    </lineage>
</organism>
<dbReference type="RefSeq" id="WP_126140552.1">
    <property type="nucleotide sequence ID" value="NZ_RXHU01000018.1"/>
</dbReference>
<dbReference type="Gene3D" id="3.30.460.40">
    <property type="match status" value="1"/>
</dbReference>
<evidence type="ECO:0000313" key="1">
    <source>
        <dbReference type="EMBL" id="RTE10470.1"/>
    </source>
</evidence>
<dbReference type="SUPFAM" id="SSF81301">
    <property type="entry name" value="Nucleotidyltransferase"/>
    <property type="match status" value="1"/>
</dbReference>
<accession>A0A3S0CWQ9</accession>
<keyword evidence="2" id="KW-1185">Reference proteome</keyword>
<reference evidence="1 2" key="1">
    <citation type="submission" date="2018-12" db="EMBL/GenBank/DDBJ databases">
        <title>Bacillus ochoae sp. nov., Paenibacillus whitsoniae sp. nov., Paenibacillus spiritus sp. nov. Isolated from the Mars Exploration Rover during spacecraft assembly.</title>
        <authorList>
            <person name="Seuylemezian A."/>
            <person name="Vaishampayan P."/>
        </authorList>
    </citation>
    <scope>NUCLEOTIDE SEQUENCE [LARGE SCALE GENOMIC DNA]</scope>
    <source>
        <strain evidence="1 2">MER 54</strain>
    </source>
</reference>
<gene>
    <name evidence="1" type="ORF">EJQ19_07340</name>
</gene>
<evidence type="ECO:0008006" key="3">
    <source>
        <dbReference type="Google" id="ProtNLM"/>
    </source>
</evidence>
<dbReference type="AlphaFoldDB" id="A0A3S0CWQ9"/>
<dbReference type="OrthoDB" id="2678373at2"/>
<comment type="caution">
    <text evidence="1">The sequence shown here is derived from an EMBL/GenBank/DDBJ whole genome shotgun (WGS) entry which is preliminary data.</text>
</comment>
<name>A0A3S0CWQ9_9BACL</name>
<protein>
    <recommendedName>
        <fullName evidence="3">Nucleotidyltransferase family protein</fullName>
    </recommendedName>
</protein>